<comment type="catalytic activity">
    <reaction evidence="7 8">
        <text>UDP-N-acetyl-alpha-D-muramoyl-L-alanine + D-glutamate + ATP = UDP-N-acetyl-alpha-D-muramoyl-L-alanyl-D-glutamate + ADP + phosphate + H(+)</text>
        <dbReference type="Rhea" id="RHEA:16429"/>
        <dbReference type="ChEBI" id="CHEBI:15378"/>
        <dbReference type="ChEBI" id="CHEBI:29986"/>
        <dbReference type="ChEBI" id="CHEBI:30616"/>
        <dbReference type="ChEBI" id="CHEBI:43474"/>
        <dbReference type="ChEBI" id="CHEBI:83898"/>
        <dbReference type="ChEBI" id="CHEBI:83900"/>
        <dbReference type="ChEBI" id="CHEBI:456216"/>
        <dbReference type="EC" id="6.3.2.9"/>
    </reaction>
</comment>
<comment type="subcellular location">
    <subcellularLocation>
        <location evidence="1 7 8">Cytoplasm</location>
    </subcellularLocation>
</comment>
<dbReference type="SUPFAM" id="SSF53244">
    <property type="entry name" value="MurD-like peptide ligases, peptide-binding domain"/>
    <property type="match status" value="1"/>
</dbReference>
<keyword evidence="5 7" id="KW-0547">Nucleotide-binding</keyword>
<dbReference type="Proteomes" id="UP001556098">
    <property type="component" value="Unassembled WGS sequence"/>
</dbReference>
<dbReference type="HAMAP" id="MF_00639">
    <property type="entry name" value="MurD"/>
    <property type="match status" value="1"/>
</dbReference>
<dbReference type="EMBL" id="JBFNXX010000003">
    <property type="protein sequence ID" value="MEW9919061.1"/>
    <property type="molecule type" value="Genomic_DNA"/>
</dbReference>
<evidence type="ECO:0000256" key="3">
    <source>
        <dbReference type="ARBA" id="ARBA00022490"/>
    </source>
</evidence>
<evidence type="ECO:0000259" key="10">
    <source>
        <dbReference type="Pfam" id="PF08245"/>
    </source>
</evidence>
<keyword evidence="6 7" id="KW-0067">ATP-binding</keyword>
<dbReference type="GO" id="GO:0008764">
    <property type="term" value="F:UDP-N-acetylmuramoylalanine-D-glutamate ligase activity"/>
    <property type="evidence" value="ECO:0007669"/>
    <property type="project" value="UniProtKB-EC"/>
</dbReference>
<dbReference type="RefSeq" id="WP_367876761.1">
    <property type="nucleotide sequence ID" value="NZ_JBFNXX010000003.1"/>
</dbReference>
<name>A0ABV3RJM3_9RHOB</name>
<protein>
    <recommendedName>
        <fullName evidence="7 8">UDP-N-acetylmuramoylalanine--D-glutamate ligase</fullName>
        <ecNumber evidence="7 8">6.3.2.9</ecNumber>
    </recommendedName>
    <alternativeName>
        <fullName evidence="7">D-glutamic acid-adding enzyme</fullName>
    </alternativeName>
    <alternativeName>
        <fullName evidence="7">UDP-N-acetylmuramoyl-L-alanyl-D-glutamate synthetase</fullName>
    </alternativeName>
</protein>
<sequence>MIPVQGVEGARVAVLGLGRSGLTAARALRAGGAEPVCWDDNPAAREAAEADGFLCMPFKTEDHFDGVARLIVSPGIPHLYPAPNPVVALALEAGVPVDNDIGLFFQSFATRDWDSFDTTPRVIAVTGSNGKSTTSALIHHVLAQSGRRCQLAGNIGRGVLDLEPAEDGEVVVLELSSYQTDLARSLTPDVAVFTNLSPDHLDRHAGMGGYFAAKRRLFAEGGPDRAVIGVDEEEGRFLAGQLSQGPADDRVIRVSVARKLTGPGWQVFARKGFLSEYRKGKQVGSIDLRQVTGLPGAHNHQNACAAYAACRTLGLAPKTIEEAFHSFGGLPHRSQTIAEKGGVRFVNDSKATNVDSAAKALAAFRNIRWICGGLEKDGGLDALAEASANVRKAYVIGREAAHFAMQLKVEAEVCGTMDVAVAKAAAEAEPGDVVLLAPAAASFDQYDNFERRGEDFAAQVAKL</sequence>
<feature type="domain" description="Mur ligase central" evidence="10">
    <location>
        <begin position="125"/>
        <end position="310"/>
    </location>
</feature>
<evidence type="ECO:0000256" key="4">
    <source>
        <dbReference type="ARBA" id="ARBA00022598"/>
    </source>
</evidence>
<keyword evidence="7 8" id="KW-0961">Cell wall biogenesis/degradation</keyword>
<dbReference type="InterPro" id="IPR036615">
    <property type="entry name" value="Mur_ligase_C_dom_sf"/>
</dbReference>
<dbReference type="Pfam" id="PF02875">
    <property type="entry name" value="Mur_ligase_C"/>
    <property type="match status" value="1"/>
</dbReference>
<evidence type="ECO:0000256" key="8">
    <source>
        <dbReference type="RuleBase" id="RU003664"/>
    </source>
</evidence>
<comment type="caution">
    <text evidence="11">The sequence shown here is derived from an EMBL/GenBank/DDBJ whole genome shotgun (WGS) entry which is preliminary data.</text>
</comment>
<evidence type="ECO:0000256" key="5">
    <source>
        <dbReference type="ARBA" id="ARBA00022741"/>
    </source>
</evidence>
<evidence type="ECO:0000256" key="1">
    <source>
        <dbReference type="ARBA" id="ARBA00004496"/>
    </source>
</evidence>
<dbReference type="Pfam" id="PF08245">
    <property type="entry name" value="Mur_ligase_M"/>
    <property type="match status" value="1"/>
</dbReference>
<keyword evidence="7 8" id="KW-0132">Cell division</keyword>
<keyword evidence="7 8" id="KW-0131">Cell cycle</keyword>
<evidence type="ECO:0000256" key="6">
    <source>
        <dbReference type="ARBA" id="ARBA00022840"/>
    </source>
</evidence>
<keyword evidence="3 7" id="KW-0963">Cytoplasm</keyword>
<evidence type="ECO:0000313" key="11">
    <source>
        <dbReference type="EMBL" id="MEW9919061.1"/>
    </source>
</evidence>
<comment type="similarity">
    <text evidence="7">Belongs to the MurCDEF family.</text>
</comment>
<comment type="pathway">
    <text evidence="2 7 8">Cell wall biogenesis; peptidoglycan biosynthesis.</text>
</comment>
<dbReference type="PANTHER" id="PTHR43692:SF1">
    <property type="entry name" value="UDP-N-ACETYLMURAMOYLALANINE--D-GLUTAMATE LIGASE"/>
    <property type="match status" value="1"/>
</dbReference>
<dbReference type="SUPFAM" id="SSF51984">
    <property type="entry name" value="MurCD N-terminal domain"/>
    <property type="match status" value="1"/>
</dbReference>
<dbReference type="InterPro" id="IPR005762">
    <property type="entry name" value="MurD"/>
</dbReference>
<dbReference type="InterPro" id="IPR036565">
    <property type="entry name" value="Mur-like_cat_sf"/>
</dbReference>
<feature type="binding site" evidence="7">
    <location>
        <begin position="127"/>
        <end position="133"/>
    </location>
    <ligand>
        <name>ATP</name>
        <dbReference type="ChEBI" id="CHEBI:30616"/>
    </ligand>
</feature>
<dbReference type="SUPFAM" id="SSF53623">
    <property type="entry name" value="MurD-like peptide ligases, catalytic domain"/>
    <property type="match status" value="1"/>
</dbReference>
<comment type="function">
    <text evidence="7 8">Cell wall formation. Catalyzes the addition of glutamate to the nucleotide precursor UDP-N-acetylmuramoyl-L-alanine (UMA).</text>
</comment>
<proteinExistence type="inferred from homology"/>
<dbReference type="Gene3D" id="3.40.1190.10">
    <property type="entry name" value="Mur-like, catalytic domain"/>
    <property type="match status" value="1"/>
</dbReference>
<evidence type="ECO:0000313" key="12">
    <source>
        <dbReference type="Proteomes" id="UP001556098"/>
    </source>
</evidence>
<dbReference type="InterPro" id="IPR013221">
    <property type="entry name" value="Mur_ligase_cen"/>
</dbReference>
<dbReference type="PANTHER" id="PTHR43692">
    <property type="entry name" value="UDP-N-ACETYLMURAMOYLALANINE--D-GLUTAMATE LIGASE"/>
    <property type="match status" value="1"/>
</dbReference>
<evidence type="ECO:0000256" key="7">
    <source>
        <dbReference type="HAMAP-Rule" id="MF_00639"/>
    </source>
</evidence>
<keyword evidence="12" id="KW-1185">Reference proteome</keyword>
<evidence type="ECO:0000259" key="9">
    <source>
        <dbReference type="Pfam" id="PF02875"/>
    </source>
</evidence>
<feature type="domain" description="Mur ligase C-terminal" evidence="9">
    <location>
        <begin position="332"/>
        <end position="439"/>
    </location>
</feature>
<evidence type="ECO:0000256" key="2">
    <source>
        <dbReference type="ARBA" id="ARBA00004752"/>
    </source>
</evidence>
<organism evidence="11 12">
    <name type="scientific">Sulfitobacter sediminis</name>
    <dbReference type="NCBI Taxonomy" id="3234186"/>
    <lineage>
        <taxon>Bacteria</taxon>
        <taxon>Pseudomonadati</taxon>
        <taxon>Pseudomonadota</taxon>
        <taxon>Alphaproteobacteria</taxon>
        <taxon>Rhodobacterales</taxon>
        <taxon>Roseobacteraceae</taxon>
        <taxon>Sulfitobacter</taxon>
    </lineage>
</organism>
<gene>
    <name evidence="7 11" type="primary">murD</name>
    <name evidence="11" type="ORF">AB2B41_05580</name>
</gene>
<keyword evidence="7 8" id="KW-0573">Peptidoglycan synthesis</keyword>
<accession>A0ABV3RJM3</accession>
<dbReference type="Gene3D" id="3.40.50.720">
    <property type="entry name" value="NAD(P)-binding Rossmann-like Domain"/>
    <property type="match status" value="1"/>
</dbReference>
<dbReference type="EC" id="6.3.2.9" evidence="7 8"/>
<keyword evidence="7 8" id="KW-0133">Cell shape</keyword>
<dbReference type="NCBIfam" id="TIGR01087">
    <property type="entry name" value="murD"/>
    <property type="match status" value="1"/>
</dbReference>
<reference evidence="11 12" key="1">
    <citation type="submission" date="2024-07" db="EMBL/GenBank/DDBJ databases">
        <title>Marimonas sp.nov., isolated from tidal-flat sediment.</title>
        <authorList>
            <person name="Jayan J.N."/>
            <person name="Lee S.S."/>
        </authorList>
    </citation>
    <scope>NUCLEOTIDE SEQUENCE [LARGE SCALE GENOMIC DNA]</scope>
    <source>
        <strain evidence="11 12">MJW-29</strain>
    </source>
</reference>
<dbReference type="Gene3D" id="3.90.190.20">
    <property type="entry name" value="Mur ligase, C-terminal domain"/>
    <property type="match status" value="1"/>
</dbReference>
<keyword evidence="4 7" id="KW-0436">Ligase</keyword>
<dbReference type="InterPro" id="IPR004101">
    <property type="entry name" value="Mur_ligase_C"/>
</dbReference>